<sequence length="749" mass="83863">MLSCFGWRSARSEDPERQPLLPQYDEDTALQARLHEKLHTYQILRALRDGFMPSNEQAVAILRSFLSADILNPYMSELSPSGRKIVADTRLWIEQLIKLLHNKNDKDQIQDFIWYLAKTRLDVDSAAIAAKASASKASADAAATAKSLQTVASLLLTNSDFRVFLSDLSTVGREVLRDTAFTLSDVSKEAAKKIEPSEELGEASNQNGKASDKQNGKQASPTGDDLKSEAKDVADVLVEGGAEVLHEAEQSLEEHFTGKEKDVLLDRLKQTVSKLRQKRDYSDSVSTLAVLVRQYLKIYAQGVVDTAQSVEEDIHENPEADVALHNFWLFVASFGDRKAWKEVESSFNKLIEDGRSSPEFGEMAEKLAALFQDGLTDLDFYDNFEERVKEIRTRFNTLTKDSNLRENFDKLFDSLYTAVRSVTEDADVHKLGRTTKRLAYTLSPSGKYVNEQLLSDSLNEFLPRLIQAVQYIPIPRVEVSTPSIDLLLENLILEPGRTVNHSSFLPYRLRVLTQNDIDVRKGLSRTTTAMTSLLVVKVAGLSIAADDMGYWMRLYPGIGALVDQGIAGFYLDERGIDITFTLEVGLGRLEEMLSLKRVHVRIHKLNYKLTKSKFAFLAWFLKPFIRPVIKKALEIKISALLVEAVHTLNRELVFARERLRAARIANAGDLGSFLKAVAARFVPAPDPDVDARAGVFPGKGVFRGRYAPGSLVQVWEAEGREAQQRVMEHEVGGWRNEIFSFRSTVGNGA</sequence>
<evidence type="ECO:0000313" key="4">
    <source>
        <dbReference type="Proteomes" id="UP000028045"/>
    </source>
</evidence>
<dbReference type="GO" id="GO:0008289">
    <property type="term" value="F:lipid binding"/>
    <property type="evidence" value="ECO:0007669"/>
    <property type="project" value="InterPro"/>
</dbReference>
<accession>A0A084B4B8</accession>
<gene>
    <name evidence="3" type="ORF">S7711_01066</name>
</gene>
<feature type="region of interest" description="Disordered" evidence="1">
    <location>
        <begin position="192"/>
        <end position="228"/>
    </location>
</feature>
<dbReference type="Pfam" id="PF19343">
    <property type="entry name" value="HAM1_N"/>
    <property type="match status" value="1"/>
</dbReference>
<keyword evidence="4" id="KW-1185">Reference proteome</keyword>
<dbReference type="HOGENOM" id="CLU_013290_0_0_1"/>
<dbReference type="AlphaFoldDB" id="A0A084B4B8"/>
<dbReference type="PANTHER" id="PTHR31138:SF4">
    <property type="entry name" value="DUF5923 DOMAIN-CONTAINING PROTEIN"/>
    <property type="match status" value="1"/>
</dbReference>
<dbReference type="PANTHER" id="PTHR31138">
    <property type="entry name" value="CHROMOSOME 19, WHOLE GENOME SHOTGUN SEQUENCE"/>
    <property type="match status" value="1"/>
</dbReference>
<dbReference type="InterPro" id="IPR017943">
    <property type="entry name" value="Bactericidal_perm-incr_a/b_dom"/>
</dbReference>
<dbReference type="EMBL" id="KL648095">
    <property type="protein sequence ID" value="KEY72397.1"/>
    <property type="molecule type" value="Genomic_DNA"/>
</dbReference>
<protein>
    <recommendedName>
        <fullName evidence="2">HAM1-like N-terminal domain-containing protein</fullName>
    </recommendedName>
</protein>
<dbReference type="SUPFAM" id="SSF55394">
    <property type="entry name" value="Bactericidal permeability-increasing protein, BPI"/>
    <property type="match status" value="1"/>
</dbReference>
<dbReference type="OrthoDB" id="5407957at2759"/>
<name>A0A084B4B8_STACB</name>
<evidence type="ECO:0000259" key="2">
    <source>
        <dbReference type="Pfam" id="PF19343"/>
    </source>
</evidence>
<proteinExistence type="predicted"/>
<dbReference type="Proteomes" id="UP000028045">
    <property type="component" value="Unassembled WGS sequence"/>
</dbReference>
<evidence type="ECO:0000313" key="3">
    <source>
        <dbReference type="EMBL" id="KEY72397.1"/>
    </source>
</evidence>
<reference evidence="3 4" key="1">
    <citation type="journal article" date="2014" name="BMC Genomics">
        <title>Comparative genome sequencing reveals chemotype-specific gene clusters in the toxigenic black mold Stachybotrys.</title>
        <authorList>
            <person name="Semeiks J."/>
            <person name="Borek D."/>
            <person name="Otwinowski Z."/>
            <person name="Grishin N.V."/>
        </authorList>
    </citation>
    <scope>NUCLEOTIDE SEQUENCE [LARGE SCALE GENOMIC DNA]</scope>
    <source>
        <strain evidence="4">CBS 109288 / IBT 7711</strain>
    </source>
</reference>
<feature type="domain" description="HAM1-like N-terminal" evidence="2">
    <location>
        <begin position="199"/>
        <end position="583"/>
    </location>
</feature>
<evidence type="ECO:0000256" key="1">
    <source>
        <dbReference type="SAM" id="MobiDB-lite"/>
    </source>
</evidence>
<organism evidence="3 4">
    <name type="scientific">Stachybotrys chartarum (strain CBS 109288 / IBT 7711)</name>
    <name type="common">Toxic black mold</name>
    <name type="synonym">Stilbospora chartarum</name>
    <dbReference type="NCBI Taxonomy" id="1280523"/>
    <lineage>
        <taxon>Eukaryota</taxon>
        <taxon>Fungi</taxon>
        <taxon>Dikarya</taxon>
        <taxon>Ascomycota</taxon>
        <taxon>Pezizomycotina</taxon>
        <taxon>Sordariomycetes</taxon>
        <taxon>Hypocreomycetidae</taxon>
        <taxon>Hypocreales</taxon>
        <taxon>Stachybotryaceae</taxon>
        <taxon>Stachybotrys</taxon>
    </lineage>
</organism>
<dbReference type="InterPro" id="IPR045967">
    <property type="entry name" value="HAM1-like_N"/>
</dbReference>